<gene>
    <name evidence="1" type="ORF">LR48_Vigan484s001500</name>
</gene>
<organism evidence="1 2">
    <name type="scientific">Phaseolus angularis</name>
    <name type="common">Azuki bean</name>
    <name type="synonym">Vigna angularis</name>
    <dbReference type="NCBI Taxonomy" id="3914"/>
    <lineage>
        <taxon>Eukaryota</taxon>
        <taxon>Viridiplantae</taxon>
        <taxon>Streptophyta</taxon>
        <taxon>Embryophyta</taxon>
        <taxon>Tracheophyta</taxon>
        <taxon>Spermatophyta</taxon>
        <taxon>Magnoliopsida</taxon>
        <taxon>eudicotyledons</taxon>
        <taxon>Gunneridae</taxon>
        <taxon>Pentapetalae</taxon>
        <taxon>rosids</taxon>
        <taxon>fabids</taxon>
        <taxon>Fabales</taxon>
        <taxon>Fabaceae</taxon>
        <taxon>Papilionoideae</taxon>
        <taxon>50 kb inversion clade</taxon>
        <taxon>NPAAA clade</taxon>
        <taxon>indigoferoid/millettioid clade</taxon>
        <taxon>Phaseoleae</taxon>
        <taxon>Vigna</taxon>
    </lineage>
</organism>
<name>A0A0L9TD03_PHAAN</name>
<protein>
    <submittedName>
        <fullName evidence="1">Uncharacterized protein</fullName>
    </submittedName>
</protein>
<dbReference type="AlphaFoldDB" id="A0A0L9TD03"/>
<dbReference type="Proteomes" id="UP000053144">
    <property type="component" value="Unassembled WGS sequence"/>
</dbReference>
<accession>A0A0L9TD03</accession>
<dbReference type="Gramene" id="KOM28034">
    <property type="protein sequence ID" value="KOM28034"/>
    <property type="gene ID" value="LR48_Vigan484s001500"/>
</dbReference>
<evidence type="ECO:0000313" key="2">
    <source>
        <dbReference type="Proteomes" id="UP000053144"/>
    </source>
</evidence>
<proteinExistence type="predicted"/>
<evidence type="ECO:0000313" key="1">
    <source>
        <dbReference type="EMBL" id="KOM28034.1"/>
    </source>
</evidence>
<dbReference type="EMBL" id="KQ258407">
    <property type="protein sequence ID" value="KOM28034.1"/>
    <property type="molecule type" value="Genomic_DNA"/>
</dbReference>
<reference evidence="2" key="1">
    <citation type="journal article" date="2015" name="Proc. Natl. Acad. Sci. U.S.A.">
        <title>Genome sequencing of adzuki bean (Vigna angularis) provides insight into high starch and low fat accumulation and domestication.</title>
        <authorList>
            <person name="Yang K."/>
            <person name="Tian Z."/>
            <person name="Chen C."/>
            <person name="Luo L."/>
            <person name="Zhao B."/>
            <person name="Wang Z."/>
            <person name="Yu L."/>
            <person name="Li Y."/>
            <person name="Sun Y."/>
            <person name="Li W."/>
            <person name="Chen Y."/>
            <person name="Li Y."/>
            <person name="Zhang Y."/>
            <person name="Ai D."/>
            <person name="Zhao J."/>
            <person name="Shang C."/>
            <person name="Ma Y."/>
            <person name="Wu B."/>
            <person name="Wang M."/>
            <person name="Gao L."/>
            <person name="Sun D."/>
            <person name="Zhang P."/>
            <person name="Guo F."/>
            <person name="Wang W."/>
            <person name="Li Y."/>
            <person name="Wang J."/>
            <person name="Varshney R.K."/>
            <person name="Wang J."/>
            <person name="Ling H.Q."/>
            <person name="Wan P."/>
        </authorList>
    </citation>
    <scope>NUCLEOTIDE SEQUENCE</scope>
    <source>
        <strain evidence="2">cv. Jingnong 6</strain>
    </source>
</reference>
<sequence length="133" mass="14515">MTVGEKKCTPLRVSRLGEVTEACNMDRQMLLDLTVIKCRLSNYLRLRSHRKGATRGLLAMTRGLRLRALCIPQLEKIEQDGSSIDNSGSVDSDKVMHRIAIVLHCGGVEVDARNGGRVLGDPTDDSGLCIGIP</sequence>